<gene>
    <name evidence="1" type="ORF">PCOR1329_LOCUS28258</name>
</gene>
<reference evidence="1" key="1">
    <citation type="submission" date="2023-10" db="EMBL/GenBank/DDBJ databases">
        <authorList>
            <person name="Chen Y."/>
            <person name="Shah S."/>
            <person name="Dougan E. K."/>
            <person name="Thang M."/>
            <person name="Chan C."/>
        </authorList>
    </citation>
    <scope>NUCLEOTIDE SEQUENCE [LARGE SCALE GENOMIC DNA]</scope>
</reference>
<dbReference type="EMBL" id="CAUYUJ010010391">
    <property type="protein sequence ID" value="CAK0829253.1"/>
    <property type="molecule type" value="Genomic_DNA"/>
</dbReference>
<evidence type="ECO:0000313" key="2">
    <source>
        <dbReference type="Proteomes" id="UP001189429"/>
    </source>
</evidence>
<protein>
    <submittedName>
        <fullName evidence="1">Uncharacterized protein</fullName>
    </submittedName>
</protein>
<organism evidence="1 2">
    <name type="scientific">Prorocentrum cordatum</name>
    <dbReference type="NCBI Taxonomy" id="2364126"/>
    <lineage>
        <taxon>Eukaryota</taxon>
        <taxon>Sar</taxon>
        <taxon>Alveolata</taxon>
        <taxon>Dinophyceae</taxon>
        <taxon>Prorocentrales</taxon>
        <taxon>Prorocentraceae</taxon>
        <taxon>Prorocentrum</taxon>
    </lineage>
</organism>
<name>A0ABN9SBA4_9DINO</name>
<evidence type="ECO:0000313" key="1">
    <source>
        <dbReference type="EMBL" id="CAK0829253.1"/>
    </source>
</evidence>
<keyword evidence="2" id="KW-1185">Reference proteome</keyword>
<dbReference type="Proteomes" id="UP001189429">
    <property type="component" value="Unassembled WGS sequence"/>
</dbReference>
<sequence>MCSKVAPLQDTAVLEIDLETDTAWRSCCGRMHTGGEFANITDRPSMIRPSAHCVISAGHMQSWTRGFLFCWFVGRLISSADFYGFSGDGHCNNPQPIWEQWLSFEHLFYQVNRLARH</sequence>
<proteinExistence type="predicted"/>
<comment type="caution">
    <text evidence="1">The sequence shown here is derived from an EMBL/GenBank/DDBJ whole genome shotgun (WGS) entry which is preliminary data.</text>
</comment>
<accession>A0ABN9SBA4</accession>